<keyword evidence="3" id="KW-0804">Transcription</keyword>
<dbReference type="PRINTS" id="PR00036">
    <property type="entry name" value="HTHLACI"/>
</dbReference>
<dbReference type="RefSeq" id="WP_179812364.1">
    <property type="nucleotide sequence ID" value="NZ_JACBZD010000001.1"/>
</dbReference>
<dbReference type="InterPro" id="IPR046335">
    <property type="entry name" value="LacI/GalR-like_sensor"/>
</dbReference>
<name>A0A852ZP94_9ACTN</name>
<accession>A0A852ZP94</accession>
<dbReference type="AlphaFoldDB" id="A0A852ZP94"/>
<evidence type="ECO:0000256" key="2">
    <source>
        <dbReference type="ARBA" id="ARBA00023125"/>
    </source>
</evidence>
<evidence type="ECO:0000313" key="5">
    <source>
        <dbReference type="EMBL" id="NYI03287.1"/>
    </source>
</evidence>
<dbReference type="InterPro" id="IPR010982">
    <property type="entry name" value="Lambda_DNA-bd_dom_sf"/>
</dbReference>
<dbReference type="Gene3D" id="1.10.260.40">
    <property type="entry name" value="lambda repressor-like DNA-binding domains"/>
    <property type="match status" value="1"/>
</dbReference>
<evidence type="ECO:0000259" key="4">
    <source>
        <dbReference type="PROSITE" id="PS50932"/>
    </source>
</evidence>
<protein>
    <submittedName>
        <fullName evidence="5">LacI family transcriptional regulator</fullName>
    </submittedName>
</protein>
<dbReference type="GO" id="GO:0003700">
    <property type="term" value="F:DNA-binding transcription factor activity"/>
    <property type="evidence" value="ECO:0007669"/>
    <property type="project" value="TreeGrafter"/>
</dbReference>
<evidence type="ECO:0000313" key="6">
    <source>
        <dbReference type="Proteomes" id="UP000567795"/>
    </source>
</evidence>
<dbReference type="Gene3D" id="3.40.50.2300">
    <property type="match status" value="2"/>
</dbReference>
<dbReference type="PANTHER" id="PTHR30146">
    <property type="entry name" value="LACI-RELATED TRANSCRIPTIONAL REPRESSOR"/>
    <property type="match status" value="1"/>
</dbReference>
<evidence type="ECO:0000256" key="3">
    <source>
        <dbReference type="ARBA" id="ARBA00023163"/>
    </source>
</evidence>
<dbReference type="SUPFAM" id="SSF47413">
    <property type="entry name" value="lambda repressor-like DNA-binding domains"/>
    <property type="match status" value="1"/>
</dbReference>
<dbReference type="EMBL" id="JACBZD010000001">
    <property type="protein sequence ID" value="NYI03287.1"/>
    <property type="molecule type" value="Genomic_DNA"/>
</dbReference>
<dbReference type="CDD" id="cd01392">
    <property type="entry name" value="HTH_LacI"/>
    <property type="match status" value="1"/>
</dbReference>
<reference evidence="5 6" key="1">
    <citation type="submission" date="2020-07" db="EMBL/GenBank/DDBJ databases">
        <title>Sequencing the genomes of 1000 actinobacteria strains.</title>
        <authorList>
            <person name="Klenk H.-P."/>
        </authorList>
    </citation>
    <scope>NUCLEOTIDE SEQUENCE [LARGE SCALE GENOMIC DNA]</scope>
    <source>
        <strain evidence="5 6">DSM 42178</strain>
    </source>
</reference>
<dbReference type="InterPro" id="IPR000843">
    <property type="entry name" value="HTH_LacI"/>
</dbReference>
<dbReference type="GO" id="GO:0000976">
    <property type="term" value="F:transcription cis-regulatory region binding"/>
    <property type="evidence" value="ECO:0007669"/>
    <property type="project" value="TreeGrafter"/>
</dbReference>
<dbReference type="Proteomes" id="UP000567795">
    <property type="component" value="Unassembled WGS sequence"/>
</dbReference>
<evidence type="ECO:0000256" key="1">
    <source>
        <dbReference type="ARBA" id="ARBA00023015"/>
    </source>
</evidence>
<dbReference type="InterPro" id="IPR028082">
    <property type="entry name" value="Peripla_BP_I"/>
</dbReference>
<keyword evidence="1" id="KW-0805">Transcription regulation</keyword>
<dbReference type="PANTHER" id="PTHR30146:SF109">
    <property type="entry name" value="HTH-TYPE TRANSCRIPTIONAL REGULATOR GALS"/>
    <property type="match status" value="1"/>
</dbReference>
<dbReference type="PROSITE" id="PS00356">
    <property type="entry name" value="HTH_LACI_1"/>
    <property type="match status" value="1"/>
</dbReference>
<proteinExistence type="predicted"/>
<feature type="domain" description="HTH lacI-type" evidence="4">
    <location>
        <begin position="19"/>
        <end position="73"/>
    </location>
</feature>
<keyword evidence="6" id="KW-1185">Reference proteome</keyword>
<gene>
    <name evidence="5" type="ORF">FHU37_000230</name>
</gene>
<dbReference type="SUPFAM" id="SSF53822">
    <property type="entry name" value="Periplasmic binding protein-like I"/>
    <property type="match status" value="1"/>
</dbReference>
<dbReference type="PROSITE" id="PS50932">
    <property type="entry name" value="HTH_LACI_2"/>
    <property type="match status" value="1"/>
</dbReference>
<dbReference type="Pfam" id="PF00356">
    <property type="entry name" value="LacI"/>
    <property type="match status" value="1"/>
</dbReference>
<sequence length="349" mass="37258">MVGDARGRRRSSEAGRRRPTIVDIAREAGVSPATVSRVLSGGAGVTRDKSEAVRSTAERLGYRPNLVAQGLVRGRSRSVGVLTPDVGSPFYGMLLAAIERTVVDAGYQALFASGGWEPQRQRAALEQLAQRQVDGLMLTGVMLPDEELRLLAKDQPTVLLLRHVPAFPGTCLTVDNRTAARIATEHLIELGHRRIAHVTGDRSQHDTAERLAGYRDALRRHGLPEDPALVAAGDFQEASGMAAMQSLLDGGVEFTAVFAANDQLADGVRLALHRAGLQVPGQVSLVGFDDHPRSSYVIPPLTTVRQPVEVLGASAGRHLVEMVEGGPACSEVHSPTLVVRESTAPPPAR</sequence>
<dbReference type="Pfam" id="PF13377">
    <property type="entry name" value="Peripla_BP_3"/>
    <property type="match status" value="1"/>
</dbReference>
<organism evidence="5 6">
    <name type="scientific">Allostreptomyces psammosilenae</name>
    <dbReference type="NCBI Taxonomy" id="1892865"/>
    <lineage>
        <taxon>Bacteria</taxon>
        <taxon>Bacillati</taxon>
        <taxon>Actinomycetota</taxon>
        <taxon>Actinomycetes</taxon>
        <taxon>Kitasatosporales</taxon>
        <taxon>Streptomycetaceae</taxon>
        <taxon>Allostreptomyces</taxon>
    </lineage>
</organism>
<comment type="caution">
    <text evidence="5">The sequence shown here is derived from an EMBL/GenBank/DDBJ whole genome shotgun (WGS) entry which is preliminary data.</text>
</comment>
<dbReference type="SMART" id="SM00354">
    <property type="entry name" value="HTH_LACI"/>
    <property type="match status" value="1"/>
</dbReference>
<keyword evidence="2" id="KW-0238">DNA-binding</keyword>